<dbReference type="Proteomes" id="UP000236262">
    <property type="component" value="Unassembled WGS sequence"/>
</dbReference>
<reference evidence="1 4" key="2">
    <citation type="submission" date="2018-11" db="EMBL/GenBank/DDBJ databases">
        <title>Proposal to divide the Flavobacteriaceae and reorganize its genera based on Amino Acid Identity values calculated from whole genome sequences.</title>
        <authorList>
            <person name="Nicholson A.C."/>
            <person name="Gulvik C.A."/>
            <person name="Whitney A.M."/>
            <person name="Humrighouse B.W."/>
            <person name="Bell M."/>
            <person name="Holmes B."/>
            <person name="Steigerwalt A.G."/>
            <person name="Villarma A."/>
            <person name="Sheth M."/>
            <person name="Batra D."/>
            <person name="Pryor J."/>
            <person name="Bernardet J.-F."/>
            <person name="Hugo C."/>
            <person name="Kampfer P."/>
            <person name="Newman J."/>
            <person name="McQuiston J.R."/>
        </authorList>
    </citation>
    <scope>NUCLEOTIDE SEQUENCE [LARGE SCALE GENOMIC DNA]</scope>
    <source>
        <strain evidence="1 4">KC_1864</strain>
    </source>
</reference>
<organism evidence="2 3">
    <name type="scientific">Chryseobacterium lactis</name>
    <dbReference type="NCBI Taxonomy" id="1241981"/>
    <lineage>
        <taxon>Bacteria</taxon>
        <taxon>Pseudomonadati</taxon>
        <taxon>Bacteroidota</taxon>
        <taxon>Flavobacteriia</taxon>
        <taxon>Flavobacteriales</taxon>
        <taxon>Weeksellaceae</taxon>
        <taxon>Chryseobacterium group</taxon>
        <taxon>Chryseobacterium</taxon>
    </lineage>
</organism>
<gene>
    <name evidence="2" type="ORF">C1637_09575</name>
    <name evidence="1" type="ORF">EG342_10130</name>
</gene>
<keyword evidence="4" id="KW-1185">Reference proteome</keyword>
<dbReference type="AlphaFoldDB" id="A0A3G6RM64"/>
<protein>
    <submittedName>
        <fullName evidence="2">Uncharacterized protein</fullName>
    </submittedName>
</protein>
<evidence type="ECO:0000313" key="2">
    <source>
        <dbReference type="EMBL" id="PNW14086.1"/>
    </source>
</evidence>
<evidence type="ECO:0000313" key="1">
    <source>
        <dbReference type="EMBL" id="AZA82239.1"/>
    </source>
</evidence>
<reference evidence="2 3" key="1">
    <citation type="submission" date="2018-01" db="EMBL/GenBank/DDBJ databases">
        <title>Draft genome sequences of Chryseobacterium lactis NCTC11390, Chryseobacterium oncorhynchi 701B-08, and Chryseobacterium viscerum 687B-08.</title>
        <authorList>
            <person name="Jeong J.-J."/>
            <person name="Lee Y.J."/>
            <person name="Park B."/>
            <person name="Choi I.-G."/>
            <person name="Kim K.D."/>
        </authorList>
    </citation>
    <scope>NUCLEOTIDE SEQUENCE [LARGE SCALE GENOMIC DNA]</scope>
    <source>
        <strain evidence="2 3">NCTC11390</strain>
    </source>
</reference>
<dbReference type="EMBL" id="CP033924">
    <property type="protein sequence ID" value="AZA82239.1"/>
    <property type="molecule type" value="Genomic_DNA"/>
</dbReference>
<sequence length="752" mass="87219">MSQFYIYNANLPLNDFKKVTVIFNPSKDFNYSNLRDELYDFFKNSAQSDGIIFFYGEDKSDFENELQEKIDLIFKSIPKVEETTLSKNLFFIKYNENKILTSSKKKIEKYIKEIVRQGLVNIFIKNGGLVESKGISHHFKFPSGKHSAKFLRTANVLLNKSEIDFIAINTLHLICSNEFENIYCDTLSINVIGYSIINFLKRFNSDRAINIESFKSYDGLYNKNTIFNTNSVFLISASTSGGILEHIKRNHSEISINSICFLFYLPLEKKSNVTVEQVLCDLTFNKDLNYGIEEYEIYNTSVKQCRFCENHSKAINIIGDSFSIDEPIVESKQITVGFIKKEIKDFVELFKFKNTNDIGTTLKVSYAEDTANRKKYDLYIDYEKIINNLKEYPKHQEKLDSYIQQYIPASIKYIIHLNDKGSQGLAEYISDSIKPQIGVEPTIVNHSELSKYDIHENTVGSILIVGSCISNGKNLLYLSRYFRNYASLRLIYFIGINRVNNQKQYDELRSNIKYGLYGPENSTFIEIEKIFCDNTNTETSWIRESDFLKQILEESDEICNVIKERISTLDSFSSSQVKGGSNNIFYNSIDGKELRIRQNSAFFNDNSYYQNICQSDIYFTISCILNNMRTDKNKVLYQTSFVRNLLTPLVFNRFNDGVIQASILRAAKDEELNYSISENTSLEMLSLLLTFLKHKHEYQGEAVYEFLYALSIGKLRLFKPHYLILIGELKNHQDEVINIFEKSITKIYQKSI</sequence>
<proteinExistence type="predicted"/>
<dbReference type="OrthoDB" id="791936at2"/>
<dbReference type="EMBL" id="PPEH01000003">
    <property type="protein sequence ID" value="PNW14086.1"/>
    <property type="molecule type" value="Genomic_DNA"/>
</dbReference>
<name>A0A3G6RM64_CHRLC</name>
<evidence type="ECO:0000313" key="4">
    <source>
        <dbReference type="Proteomes" id="UP000279972"/>
    </source>
</evidence>
<dbReference type="KEGG" id="clac:EG342_10130"/>
<accession>A0A3G6RM64</accession>
<dbReference type="Proteomes" id="UP000279972">
    <property type="component" value="Chromosome"/>
</dbReference>
<evidence type="ECO:0000313" key="3">
    <source>
        <dbReference type="Proteomes" id="UP000236262"/>
    </source>
</evidence>
<dbReference type="RefSeq" id="WP_103291331.1">
    <property type="nucleotide sequence ID" value="NZ_CP033924.1"/>
</dbReference>